<protein>
    <recommendedName>
        <fullName evidence="4 6">6-phosphogluconolactonase</fullName>
        <shortName evidence="6">6PGL</shortName>
        <ecNumber evidence="4 6">3.1.1.31</ecNumber>
    </recommendedName>
</protein>
<comment type="similarity">
    <text evidence="3 6">Belongs to the glucosamine/galactosamine-6-phosphate isomerase family. 6-phosphogluconolactonase subfamily.</text>
</comment>
<dbReference type="InterPro" id="IPR006148">
    <property type="entry name" value="Glc/Gal-6P_isomerase"/>
</dbReference>
<dbReference type="Gene3D" id="3.40.50.1360">
    <property type="match status" value="1"/>
</dbReference>
<evidence type="ECO:0000256" key="5">
    <source>
        <dbReference type="ARBA" id="ARBA00022801"/>
    </source>
</evidence>
<keyword evidence="5 6" id="KW-0378">Hydrolase</keyword>
<dbReference type="AlphaFoldDB" id="A0A9J6CL01"/>
<evidence type="ECO:0000313" key="8">
    <source>
        <dbReference type="EMBL" id="KAG5682652.1"/>
    </source>
</evidence>
<dbReference type="InterPro" id="IPR037171">
    <property type="entry name" value="NagB/RpiA_transferase-like"/>
</dbReference>
<proteinExistence type="inferred from homology"/>
<dbReference type="InterPro" id="IPR039104">
    <property type="entry name" value="6PGL"/>
</dbReference>
<dbReference type="Proteomes" id="UP001107558">
    <property type="component" value="Chromosome 1"/>
</dbReference>
<dbReference type="OrthoDB" id="432544at2759"/>
<sequence>MPVTPIVLHNEASVLNKFQELIEEIANESINDHDHFYVGFSGGSLGKYLCQILPKIKTDWSKWTIFFCDERYVDESDNESTFGFYKNNLIPLVALTEQQFISININDPIEKVADDYEKIIRQKFNMIKDVPSFDCLLLGVGPDGHTASLFPDHHILNENERLITWIIDSPKPPPKRITMTFPLINNAKYSIFTVPGKGKAEIIKKIFEDKIDFPAAKVNSKKVIWLLDQDSASECSIKFDTV</sequence>
<dbReference type="EMBL" id="JADBJN010000001">
    <property type="protein sequence ID" value="KAG5682652.1"/>
    <property type="molecule type" value="Genomic_DNA"/>
</dbReference>
<evidence type="ECO:0000256" key="2">
    <source>
        <dbReference type="ARBA" id="ARBA00004961"/>
    </source>
</evidence>
<dbReference type="EC" id="3.1.1.31" evidence="4 6"/>
<reference evidence="8" key="1">
    <citation type="submission" date="2021-03" db="EMBL/GenBank/DDBJ databases">
        <title>Chromosome level genome of the anhydrobiotic midge Polypedilum vanderplanki.</title>
        <authorList>
            <person name="Yoshida Y."/>
            <person name="Kikawada T."/>
            <person name="Gusev O."/>
        </authorList>
    </citation>
    <scope>NUCLEOTIDE SEQUENCE</scope>
    <source>
        <strain evidence="8">NIAS01</strain>
        <tissue evidence="8">Whole body or cell culture</tissue>
    </source>
</reference>
<comment type="caution">
    <text evidence="8">The sequence shown here is derived from an EMBL/GenBank/DDBJ whole genome shotgun (WGS) entry which is preliminary data.</text>
</comment>
<keyword evidence="9" id="KW-1185">Reference proteome</keyword>
<dbReference type="Pfam" id="PF01182">
    <property type="entry name" value="Glucosamine_iso"/>
    <property type="match status" value="1"/>
</dbReference>
<dbReference type="GO" id="GO:0017057">
    <property type="term" value="F:6-phosphogluconolactonase activity"/>
    <property type="evidence" value="ECO:0007669"/>
    <property type="project" value="UniProtKB-UniRule"/>
</dbReference>
<evidence type="ECO:0000256" key="3">
    <source>
        <dbReference type="ARBA" id="ARBA00010662"/>
    </source>
</evidence>
<evidence type="ECO:0000256" key="4">
    <source>
        <dbReference type="ARBA" id="ARBA00013198"/>
    </source>
</evidence>
<dbReference type="CDD" id="cd01400">
    <property type="entry name" value="6PGL"/>
    <property type="match status" value="1"/>
</dbReference>
<evidence type="ECO:0000256" key="6">
    <source>
        <dbReference type="RuleBase" id="RU365095"/>
    </source>
</evidence>
<dbReference type="PANTHER" id="PTHR11054">
    <property type="entry name" value="6-PHOSPHOGLUCONOLACTONASE"/>
    <property type="match status" value="1"/>
</dbReference>
<dbReference type="PANTHER" id="PTHR11054:SF0">
    <property type="entry name" value="6-PHOSPHOGLUCONOLACTONASE"/>
    <property type="match status" value="1"/>
</dbReference>
<name>A0A9J6CL01_POLVA</name>
<dbReference type="FunFam" id="3.40.50.1360:FF:000005">
    <property type="entry name" value="6-phosphogluconolactonase"/>
    <property type="match status" value="1"/>
</dbReference>
<accession>A0A9J6CL01</accession>
<dbReference type="GO" id="GO:0005975">
    <property type="term" value="P:carbohydrate metabolic process"/>
    <property type="evidence" value="ECO:0007669"/>
    <property type="project" value="UniProtKB-UniRule"/>
</dbReference>
<dbReference type="InterPro" id="IPR005900">
    <property type="entry name" value="6-phosphogluconolactonase_DevB"/>
</dbReference>
<dbReference type="NCBIfam" id="TIGR01198">
    <property type="entry name" value="pgl"/>
    <property type="match status" value="1"/>
</dbReference>
<organism evidence="8 9">
    <name type="scientific">Polypedilum vanderplanki</name>
    <name type="common">Sleeping chironomid midge</name>
    <dbReference type="NCBI Taxonomy" id="319348"/>
    <lineage>
        <taxon>Eukaryota</taxon>
        <taxon>Metazoa</taxon>
        <taxon>Ecdysozoa</taxon>
        <taxon>Arthropoda</taxon>
        <taxon>Hexapoda</taxon>
        <taxon>Insecta</taxon>
        <taxon>Pterygota</taxon>
        <taxon>Neoptera</taxon>
        <taxon>Endopterygota</taxon>
        <taxon>Diptera</taxon>
        <taxon>Nematocera</taxon>
        <taxon>Chironomoidea</taxon>
        <taxon>Chironomidae</taxon>
        <taxon>Chironominae</taxon>
        <taxon>Polypedilum</taxon>
        <taxon>Polypedilum</taxon>
    </lineage>
</organism>
<comment type="function">
    <text evidence="6">Hydrolysis of 6-phosphogluconolactone to 6-phosphogluconate.</text>
</comment>
<evidence type="ECO:0000313" key="9">
    <source>
        <dbReference type="Proteomes" id="UP001107558"/>
    </source>
</evidence>
<comment type="catalytic activity">
    <reaction evidence="1 6">
        <text>6-phospho-D-glucono-1,5-lactone + H2O = 6-phospho-D-gluconate + H(+)</text>
        <dbReference type="Rhea" id="RHEA:12556"/>
        <dbReference type="ChEBI" id="CHEBI:15377"/>
        <dbReference type="ChEBI" id="CHEBI:15378"/>
        <dbReference type="ChEBI" id="CHEBI:57955"/>
        <dbReference type="ChEBI" id="CHEBI:58759"/>
        <dbReference type="EC" id="3.1.1.31"/>
    </reaction>
</comment>
<dbReference type="GO" id="GO:0006098">
    <property type="term" value="P:pentose-phosphate shunt"/>
    <property type="evidence" value="ECO:0007669"/>
    <property type="project" value="InterPro"/>
</dbReference>
<gene>
    <name evidence="8" type="ORF">PVAND_011991</name>
</gene>
<comment type="pathway">
    <text evidence="2 6">Carbohydrate degradation; pentose phosphate pathway; D-ribulose 5-phosphate from D-glucose 6-phosphate (oxidative stage): step 2/3.</text>
</comment>
<feature type="domain" description="Glucosamine/galactosamine-6-phosphate isomerase" evidence="7">
    <location>
        <begin position="11"/>
        <end position="225"/>
    </location>
</feature>
<evidence type="ECO:0000259" key="7">
    <source>
        <dbReference type="Pfam" id="PF01182"/>
    </source>
</evidence>
<evidence type="ECO:0000256" key="1">
    <source>
        <dbReference type="ARBA" id="ARBA00000832"/>
    </source>
</evidence>
<dbReference type="SUPFAM" id="SSF100950">
    <property type="entry name" value="NagB/RpiA/CoA transferase-like"/>
    <property type="match status" value="1"/>
</dbReference>